<name>A0A0F9TML1_9ZZZZ</name>
<proteinExistence type="predicted"/>
<organism evidence="1">
    <name type="scientific">marine sediment metagenome</name>
    <dbReference type="NCBI Taxonomy" id="412755"/>
    <lineage>
        <taxon>unclassified sequences</taxon>
        <taxon>metagenomes</taxon>
        <taxon>ecological metagenomes</taxon>
    </lineage>
</organism>
<dbReference type="AlphaFoldDB" id="A0A0F9TML1"/>
<evidence type="ECO:0000313" key="1">
    <source>
        <dbReference type="EMBL" id="KKN50291.1"/>
    </source>
</evidence>
<gene>
    <name evidence="1" type="ORF">LCGC14_0634430</name>
</gene>
<dbReference type="EMBL" id="LAZR01001123">
    <property type="protein sequence ID" value="KKN50291.1"/>
    <property type="molecule type" value="Genomic_DNA"/>
</dbReference>
<sequence length="83" mass="9982">MADPIKIYWQMATSLNTLVCRMCRKGWESDRNGDWPFARKGFAMTLCEQHNIFPTWTIPAYKAKLRGMIKKHYREFHPEYVIR</sequence>
<accession>A0A0F9TML1</accession>
<reference evidence="1" key="1">
    <citation type="journal article" date="2015" name="Nature">
        <title>Complex archaea that bridge the gap between prokaryotes and eukaryotes.</title>
        <authorList>
            <person name="Spang A."/>
            <person name="Saw J.H."/>
            <person name="Jorgensen S.L."/>
            <person name="Zaremba-Niedzwiedzka K."/>
            <person name="Martijn J."/>
            <person name="Lind A.E."/>
            <person name="van Eijk R."/>
            <person name="Schleper C."/>
            <person name="Guy L."/>
            <person name="Ettema T.J."/>
        </authorList>
    </citation>
    <scope>NUCLEOTIDE SEQUENCE</scope>
</reference>
<protein>
    <submittedName>
        <fullName evidence="1">Uncharacterized protein</fullName>
    </submittedName>
</protein>
<comment type="caution">
    <text evidence="1">The sequence shown here is derived from an EMBL/GenBank/DDBJ whole genome shotgun (WGS) entry which is preliminary data.</text>
</comment>